<dbReference type="GO" id="GO:0005615">
    <property type="term" value="C:extracellular space"/>
    <property type="evidence" value="ECO:0007669"/>
    <property type="project" value="TreeGrafter"/>
</dbReference>
<evidence type="ECO:0000313" key="9">
    <source>
        <dbReference type="Proteomes" id="UP000036681"/>
    </source>
</evidence>
<proteinExistence type="inferred from homology"/>
<feature type="signal peptide" evidence="7">
    <location>
        <begin position="1"/>
        <end position="17"/>
    </location>
</feature>
<evidence type="ECO:0000256" key="1">
    <source>
        <dbReference type="ARBA" id="ARBA00004613"/>
    </source>
</evidence>
<dbReference type="PROSITE" id="PS00250">
    <property type="entry name" value="TGF_BETA_1"/>
    <property type="match status" value="1"/>
</dbReference>
<comment type="subcellular location">
    <subcellularLocation>
        <location evidence="1">Secreted</location>
    </subcellularLocation>
</comment>
<dbReference type="CDD" id="cd13752">
    <property type="entry name" value="TGF_beta_INHB"/>
    <property type="match status" value="1"/>
</dbReference>
<organism evidence="9 10">
    <name type="scientific">Ascaris lumbricoides</name>
    <name type="common">Giant roundworm</name>
    <dbReference type="NCBI Taxonomy" id="6252"/>
    <lineage>
        <taxon>Eukaryota</taxon>
        <taxon>Metazoa</taxon>
        <taxon>Ecdysozoa</taxon>
        <taxon>Nematoda</taxon>
        <taxon>Chromadorea</taxon>
        <taxon>Rhabditida</taxon>
        <taxon>Spirurina</taxon>
        <taxon>Ascaridomorpha</taxon>
        <taxon>Ascaridoidea</taxon>
        <taxon>Ascarididae</taxon>
        <taxon>Ascaris</taxon>
    </lineage>
</organism>
<keyword evidence="4 6" id="KW-0339">Growth factor</keyword>
<dbReference type="SMART" id="SM00204">
    <property type="entry name" value="TGFB"/>
    <property type="match status" value="1"/>
</dbReference>
<name>A0A0M3IGZ2_ASCLU</name>
<dbReference type="GO" id="GO:0008083">
    <property type="term" value="F:growth factor activity"/>
    <property type="evidence" value="ECO:0007669"/>
    <property type="project" value="UniProtKB-KW"/>
</dbReference>
<dbReference type="Pfam" id="PF00019">
    <property type="entry name" value="TGF_beta"/>
    <property type="match status" value="1"/>
</dbReference>
<keyword evidence="3" id="KW-0964">Secreted</keyword>
<evidence type="ECO:0000313" key="10">
    <source>
        <dbReference type="WBParaSite" id="ALUE_0001762501-mRNA-1"/>
    </source>
</evidence>
<feature type="chain" id="PRO_5007778255" evidence="7">
    <location>
        <begin position="18"/>
        <end position="324"/>
    </location>
</feature>
<dbReference type="AlphaFoldDB" id="A0A0M3IGZ2"/>
<dbReference type="Gene3D" id="2.60.120.970">
    <property type="match status" value="1"/>
</dbReference>
<evidence type="ECO:0000256" key="5">
    <source>
        <dbReference type="ARBA" id="ARBA00023157"/>
    </source>
</evidence>
<reference evidence="10" key="1">
    <citation type="submission" date="2016-05" db="UniProtKB">
        <authorList>
            <consortium name="WormBaseParasite"/>
        </authorList>
    </citation>
    <scope>IDENTIFICATION</scope>
</reference>
<dbReference type="Gene3D" id="2.10.90.10">
    <property type="entry name" value="Cystine-knot cytokines"/>
    <property type="match status" value="1"/>
</dbReference>
<dbReference type="InterPro" id="IPR029034">
    <property type="entry name" value="Cystine-knot_cytokine"/>
</dbReference>
<dbReference type="PROSITE" id="PS51362">
    <property type="entry name" value="TGF_BETA_2"/>
    <property type="match status" value="1"/>
</dbReference>
<evidence type="ECO:0000256" key="6">
    <source>
        <dbReference type="RuleBase" id="RU000354"/>
    </source>
</evidence>
<dbReference type="PANTHER" id="PTHR11848:SF309">
    <property type="entry name" value="INHIBIN BETA CHAIN"/>
    <property type="match status" value="1"/>
</dbReference>
<evidence type="ECO:0000256" key="3">
    <source>
        <dbReference type="ARBA" id="ARBA00022525"/>
    </source>
</evidence>
<comment type="similarity">
    <text evidence="2 6">Belongs to the TGF-beta family.</text>
</comment>
<dbReference type="InterPro" id="IPR001839">
    <property type="entry name" value="TGF-b_C"/>
</dbReference>
<dbReference type="PANTHER" id="PTHR11848">
    <property type="entry name" value="TGF-BETA FAMILY"/>
    <property type="match status" value="1"/>
</dbReference>
<dbReference type="Proteomes" id="UP000036681">
    <property type="component" value="Unplaced"/>
</dbReference>
<keyword evidence="7" id="KW-0732">Signal</keyword>
<dbReference type="SUPFAM" id="SSF57501">
    <property type="entry name" value="Cystine-knot cytokines"/>
    <property type="match status" value="1"/>
</dbReference>
<feature type="domain" description="TGF-beta family profile" evidence="8">
    <location>
        <begin position="221"/>
        <end position="323"/>
    </location>
</feature>
<protein>
    <submittedName>
        <fullName evidence="10">TGF_BETA_2 domain-containing protein</fullName>
    </submittedName>
</protein>
<evidence type="ECO:0000259" key="8">
    <source>
        <dbReference type="PROSITE" id="PS51362"/>
    </source>
</evidence>
<accession>A0A0M3IGZ2</accession>
<sequence>MLLYVFALAAISAVAQLANQSDEAERSRRLNAEKRRLLEKLGLGEKLPHVDTSKLAVNRHVVNTNDEISDAEEERIIIANSPDDPHCISLDGEVIPNCFHFDIDSSIDFVASAALVFTLADDTNGEIVQLSEIEPTTQIARALKTERLTAAIGETVQIDMTLAVREWTSEQQSGHTIQLMRCGLCSEQHGCVFCRSGQFIATDSEVSPIIQISLPRPTSTRRRRSSNCSPDGSCCLHHMYVNFTEIGFNDFIIAPTGYQANYCAGRCMKHDNAHGHRRMLQNIREPCCAPTKYDPLEVVYAISENDLRKRLIHGMKVSECGCLA</sequence>
<dbReference type="InterPro" id="IPR015615">
    <property type="entry name" value="TGF-beta-rel"/>
</dbReference>
<dbReference type="GO" id="GO:0005125">
    <property type="term" value="F:cytokine activity"/>
    <property type="evidence" value="ECO:0007669"/>
    <property type="project" value="TreeGrafter"/>
</dbReference>
<keyword evidence="5" id="KW-1015">Disulfide bond</keyword>
<evidence type="ECO:0000256" key="4">
    <source>
        <dbReference type="ARBA" id="ARBA00023030"/>
    </source>
</evidence>
<dbReference type="WBParaSite" id="ALUE_0001762501-mRNA-1">
    <property type="protein sequence ID" value="ALUE_0001762501-mRNA-1"/>
    <property type="gene ID" value="ALUE_0001762501"/>
</dbReference>
<evidence type="ECO:0000256" key="7">
    <source>
        <dbReference type="SAM" id="SignalP"/>
    </source>
</evidence>
<keyword evidence="9" id="KW-1185">Reference proteome</keyword>
<evidence type="ECO:0000256" key="2">
    <source>
        <dbReference type="ARBA" id="ARBA00006656"/>
    </source>
</evidence>
<dbReference type="InterPro" id="IPR017948">
    <property type="entry name" value="TGFb_CS"/>
</dbReference>